<dbReference type="HOGENOM" id="CLU_033319_2_0_11"/>
<dbReference type="GO" id="GO:0071513">
    <property type="term" value="C:phosphopantothenoylcysteine decarboxylase complex"/>
    <property type="evidence" value="ECO:0007669"/>
    <property type="project" value="TreeGrafter"/>
</dbReference>
<dbReference type="SUPFAM" id="SSF52507">
    <property type="entry name" value="Homo-oligomeric flavin-containing Cys decarboxylases, HFCD"/>
    <property type="match status" value="1"/>
</dbReference>
<proteinExistence type="predicted"/>
<dbReference type="AlphaFoldDB" id="C7N613"/>
<dbReference type="eggNOG" id="COG0452">
    <property type="taxonomic scope" value="Bacteria"/>
</dbReference>
<dbReference type="STRING" id="471855.Shel_13240"/>
<evidence type="ECO:0000259" key="1">
    <source>
        <dbReference type="Pfam" id="PF02441"/>
    </source>
</evidence>
<keyword evidence="3" id="KW-1185">Reference proteome</keyword>
<dbReference type="PANTHER" id="PTHR14359:SF6">
    <property type="entry name" value="PHOSPHOPANTOTHENOYLCYSTEINE DECARBOXYLASE"/>
    <property type="match status" value="1"/>
</dbReference>
<dbReference type="KEGG" id="shi:Shel_13240"/>
<protein>
    <submittedName>
        <fullName evidence="2">Phosphopantothenoylcysteine synthetase/decarboxylase</fullName>
        <ecNumber evidence="2">4.1.1.36</ecNumber>
    </submittedName>
</protein>
<dbReference type="GO" id="GO:0004633">
    <property type="term" value="F:phosphopantothenoylcysteine decarboxylase activity"/>
    <property type="evidence" value="ECO:0007669"/>
    <property type="project" value="UniProtKB-EC"/>
</dbReference>
<dbReference type="Pfam" id="PF02441">
    <property type="entry name" value="Flavoprotein"/>
    <property type="match status" value="1"/>
</dbReference>
<feature type="domain" description="Flavoprotein" evidence="1">
    <location>
        <begin position="4"/>
        <end position="176"/>
    </location>
</feature>
<evidence type="ECO:0000313" key="2">
    <source>
        <dbReference type="EMBL" id="ACV22348.1"/>
    </source>
</evidence>
<dbReference type="Proteomes" id="UP000002026">
    <property type="component" value="Chromosome"/>
</dbReference>
<dbReference type="InterPro" id="IPR003382">
    <property type="entry name" value="Flavoprotein"/>
</dbReference>
<reference evidence="2 3" key="1">
    <citation type="journal article" date="2009" name="Stand. Genomic Sci.">
        <title>Complete genome sequence of Slackia heliotrinireducens type strain (RHS 1).</title>
        <authorList>
            <person name="Pukall R."/>
            <person name="Lapidus A."/>
            <person name="Nolan M."/>
            <person name="Copeland A."/>
            <person name="Glavina Del Rio T."/>
            <person name="Lucas S."/>
            <person name="Chen F."/>
            <person name="Tice H."/>
            <person name="Cheng J.F."/>
            <person name="Chertkov O."/>
            <person name="Bruce D."/>
            <person name="Goodwin L."/>
            <person name="Kuske C."/>
            <person name="Brettin T."/>
            <person name="Detter J.C."/>
            <person name="Han C."/>
            <person name="Pitluck S."/>
            <person name="Pati A."/>
            <person name="Mavrommatis K."/>
            <person name="Ivanova N."/>
            <person name="Ovchinnikova G."/>
            <person name="Chen A."/>
            <person name="Palaniappan K."/>
            <person name="Schneider S."/>
            <person name="Rohde M."/>
            <person name="Chain P."/>
            <person name="D'haeseleer P."/>
            <person name="Goker M."/>
            <person name="Bristow J."/>
            <person name="Eisen J.A."/>
            <person name="Markowitz V."/>
            <person name="Kyrpides N.C."/>
            <person name="Klenk H.P."/>
            <person name="Hugenholtz P."/>
        </authorList>
    </citation>
    <scope>NUCLEOTIDE SEQUENCE [LARGE SCALE GENOMIC DNA]</scope>
    <source>
        <strain evidence="3">ATCC 29202 / DSM 20476 / NCTC 11029 / RHS 1</strain>
    </source>
</reference>
<accession>C7N613</accession>
<dbReference type="GO" id="GO:0015937">
    <property type="term" value="P:coenzyme A biosynthetic process"/>
    <property type="evidence" value="ECO:0007669"/>
    <property type="project" value="TreeGrafter"/>
</dbReference>
<gene>
    <name evidence="2" type="ordered locus">Shel_13240</name>
</gene>
<dbReference type="Gene3D" id="3.40.50.1950">
    <property type="entry name" value="Flavin prenyltransferase-like"/>
    <property type="match status" value="1"/>
</dbReference>
<evidence type="ECO:0000313" key="3">
    <source>
        <dbReference type="Proteomes" id="UP000002026"/>
    </source>
</evidence>
<dbReference type="RefSeq" id="WP_012798450.1">
    <property type="nucleotide sequence ID" value="NC_013165.1"/>
</dbReference>
<name>C7N613_SLAHD</name>
<organism evidence="2 3">
    <name type="scientific">Slackia heliotrinireducens (strain ATCC 29202 / DSM 20476 / NCTC 11029 / RHS 1)</name>
    <name type="common">Peptococcus heliotrinreducens</name>
    <dbReference type="NCBI Taxonomy" id="471855"/>
    <lineage>
        <taxon>Bacteria</taxon>
        <taxon>Bacillati</taxon>
        <taxon>Actinomycetota</taxon>
        <taxon>Coriobacteriia</taxon>
        <taxon>Eggerthellales</taxon>
        <taxon>Eggerthellaceae</taxon>
        <taxon>Slackia</taxon>
    </lineage>
</organism>
<dbReference type="GO" id="GO:0010181">
    <property type="term" value="F:FMN binding"/>
    <property type="evidence" value="ECO:0007669"/>
    <property type="project" value="TreeGrafter"/>
</dbReference>
<dbReference type="EMBL" id="CP001684">
    <property type="protein sequence ID" value="ACV22348.1"/>
    <property type="molecule type" value="Genomic_DNA"/>
</dbReference>
<dbReference type="InterPro" id="IPR036551">
    <property type="entry name" value="Flavin_trans-like"/>
</dbReference>
<sequence>MSRNILFAVSGGIAAYKACDAVSKLRQAGCEVRVIMTKHAAELVAPATFEALTGNKVYTDTFDFSDDASIKHIVFAQQADVFVAAPATANLIAKFAHGIADDMVTSTYLAATCPAVVCPSMHANMYANTATQENLKTLERRGVMLVGPTEGRLASGDMGRGPLAPVNEIIDAVLKQLEAVE</sequence>
<dbReference type="PANTHER" id="PTHR14359">
    <property type="entry name" value="HOMO-OLIGOMERIC FLAVIN CONTAINING CYS DECARBOXYLASE FAMILY"/>
    <property type="match status" value="1"/>
</dbReference>
<dbReference type="EC" id="4.1.1.36" evidence="2"/>
<keyword evidence="2" id="KW-0456">Lyase</keyword>